<proteinExistence type="predicted"/>
<name>A0AAJ0HS08_9PEZI</name>
<dbReference type="AlphaFoldDB" id="A0AAJ0HS08"/>
<protein>
    <submittedName>
        <fullName evidence="1">Uncharacterized protein</fullName>
    </submittedName>
</protein>
<evidence type="ECO:0000313" key="2">
    <source>
        <dbReference type="Proteomes" id="UP001275084"/>
    </source>
</evidence>
<evidence type="ECO:0000313" key="1">
    <source>
        <dbReference type="EMBL" id="KAK3360384.1"/>
    </source>
</evidence>
<gene>
    <name evidence="1" type="ORF">B0T25DRAFT_601890</name>
</gene>
<comment type="caution">
    <text evidence="1">The sequence shown here is derived from an EMBL/GenBank/DDBJ whole genome shotgun (WGS) entry which is preliminary data.</text>
</comment>
<sequence>MAQCANNPTFSATSRNPNHFPREWPALIAGFLCKTPPVGIHAHPRFAGCCDGVLHNVTAPTVEGELEFPVSCAVFCQVDEARYQAGEYDECLGGGDGPWEVECAVNGEGTATGTGTGAGTTATVTVTGGGETRDKCYGWDDGGVELEDRECGSHSNYGGGTADFCGERERRFESDQYR</sequence>
<reference evidence="1" key="2">
    <citation type="submission" date="2023-06" db="EMBL/GenBank/DDBJ databases">
        <authorList>
            <consortium name="Lawrence Berkeley National Laboratory"/>
            <person name="Haridas S."/>
            <person name="Hensen N."/>
            <person name="Bonometti L."/>
            <person name="Westerberg I."/>
            <person name="Brannstrom I.O."/>
            <person name="Guillou S."/>
            <person name="Cros-Aarteil S."/>
            <person name="Calhoun S."/>
            <person name="Kuo A."/>
            <person name="Mondo S."/>
            <person name="Pangilinan J."/>
            <person name="Riley R."/>
            <person name="Labutti K."/>
            <person name="Andreopoulos B."/>
            <person name="Lipzen A."/>
            <person name="Chen C."/>
            <person name="Yanf M."/>
            <person name="Daum C."/>
            <person name="Ng V."/>
            <person name="Clum A."/>
            <person name="Steindorff A."/>
            <person name="Ohm R."/>
            <person name="Martin F."/>
            <person name="Silar P."/>
            <person name="Natvig D."/>
            <person name="Lalanne C."/>
            <person name="Gautier V."/>
            <person name="Ament-Velasquez S.L."/>
            <person name="Kruys A."/>
            <person name="Hutchinson M.I."/>
            <person name="Powell A.J."/>
            <person name="Barry K."/>
            <person name="Miller A.N."/>
            <person name="Grigoriev I.V."/>
            <person name="Debuchy R."/>
            <person name="Gladieux P."/>
            <person name="Thoren M.H."/>
            <person name="Johannesson H."/>
        </authorList>
    </citation>
    <scope>NUCLEOTIDE SEQUENCE</scope>
    <source>
        <strain evidence="1">CBS 955.72</strain>
    </source>
</reference>
<keyword evidence="2" id="KW-1185">Reference proteome</keyword>
<dbReference type="EMBL" id="JAUIQD010000002">
    <property type="protein sequence ID" value="KAK3360384.1"/>
    <property type="molecule type" value="Genomic_DNA"/>
</dbReference>
<organism evidence="1 2">
    <name type="scientific">Lasiosphaeria hispida</name>
    <dbReference type="NCBI Taxonomy" id="260671"/>
    <lineage>
        <taxon>Eukaryota</taxon>
        <taxon>Fungi</taxon>
        <taxon>Dikarya</taxon>
        <taxon>Ascomycota</taxon>
        <taxon>Pezizomycotina</taxon>
        <taxon>Sordariomycetes</taxon>
        <taxon>Sordariomycetidae</taxon>
        <taxon>Sordariales</taxon>
        <taxon>Lasiosphaeriaceae</taxon>
        <taxon>Lasiosphaeria</taxon>
    </lineage>
</organism>
<reference evidence="1" key="1">
    <citation type="journal article" date="2023" name="Mol. Phylogenet. Evol.">
        <title>Genome-scale phylogeny and comparative genomics of the fungal order Sordariales.</title>
        <authorList>
            <person name="Hensen N."/>
            <person name="Bonometti L."/>
            <person name="Westerberg I."/>
            <person name="Brannstrom I.O."/>
            <person name="Guillou S."/>
            <person name="Cros-Aarteil S."/>
            <person name="Calhoun S."/>
            <person name="Haridas S."/>
            <person name="Kuo A."/>
            <person name="Mondo S."/>
            <person name="Pangilinan J."/>
            <person name="Riley R."/>
            <person name="LaButti K."/>
            <person name="Andreopoulos B."/>
            <person name="Lipzen A."/>
            <person name="Chen C."/>
            <person name="Yan M."/>
            <person name="Daum C."/>
            <person name="Ng V."/>
            <person name="Clum A."/>
            <person name="Steindorff A."/>
            <person name="Ohm R.A."/>
            <person name="Martin F."/>
            <person name="Silar P."/>
            <person name="Natvig D.O."/>
            <person name="Lalanne C."/>
            <person name="Gautier V."/>
            <person name="Ament-Velasquez S.L."/>
            <person name="Kruys A."/>
            <person name="Hutchinson M.I."/>
            <person name="Powell A.J."/>
            <person name="Barry K."/>
            <person name="Miller A.N."/>
            <person name="Grigoriev I.V."/>
            <person name="Debuchy R."/>
            <person name="Gladieux P."/>
            <person name="Hiltunen Thoren M."/>
            <person name="Johannesson H."/>
        </authorList>
    </citation>
    <scope>NUCLEOTIDE SEQUENCE</scope>
    <source>
        <strain evidence="1">CBS 955.72</strain>
    </source>
</reference>
<dbReference type="Proteomes" id="UP001275084">
    <property type="component" value="Unassembled WGS sequence"/>
</dbReference>
<accession>A0AAJ0HS08</accession>